<dbReference type="EMBL" id="JAHUTJ010000277">
    <property type="protein sequence ID" value="MED6263550.1"/>
    <property type="molecule type" value="Genomic_DNA"/>
</dbReference>
<accession>A0ABU7CNW2</accession>
<evidence type="ECO:0000313" key="2">
    <source>
        <dbReference type="Proteomes" id="UP001352852"/>
    </source>
</evidence>
<evidence type="ECO:0000313" key="1">
    <source>
        <dbReference type="EMBL" id="MED6263550.1"/>
    </source>
</evidence>
<gene>
    <name evidence="1" type="ORF">CHARACLAT_005639</name>
</gene>
<organism evidence="1 2">
    <name type="scientific">Characodon lateralis</name>
    <dbReference type="NCBI Taxonomy" id="208331"/>
    <lineage>
        <taxon>Eukaryota</taxon>
        <taxon>Metazoa</taxon>
        <taxon>Chordata</taxon>
        <taxon>Craniata</taxon>
        <taxon>Vertebrata</taxon>
        <taxon>Euteleostomi</taxon>
        <taxon>Actinopterygii</taxon>
        <taxon>Neopterygii</taxon>
        <taxon>Teleostei</taxon>
        <taxon>Neoteleostei</taxon>
        <taxon>Acanthomorphata</taxon>
        <taxon>Ovalentaria</taxon>
        <taxon>Atherinomorphae</taxon>
        <taxon>Cyprinodontiformes</taxon>
        <taxon>Goodeidae</taxon>
        <taxon>Characodon</taxon>
    </lineage>
</organism>
<dbReference type="Proteomes" id="UP001352852">
    <property type="component" value="Unassembled WGS sequence"/>
</dbReference>
<keyword evidence="2" id="KW-1185">Reference proteome</keyword>
<comment type="caution">
    <text evidence="1">The sequence shown here is derived from an EMBL/GenBank/DDBJ whole genome shotgun (WGS) entry which is preliminary data.</text>
</comment>
<sequence length="121" mass="12960">MASLFFYQYHKSFSAKAVSTLAQSGVCLDWSIFATGLLSCASHLLIPAAQSAIRALFVLLFLSSSTPPPPNSNCWLPGISLLANWNGISFFYGDVVLSADSLQFLPSLVPVEKIVSQTDGS</sequence>
<proteinExistence type="predicted"/>
<name>A0ABU7CNW2_9TELE</name>
<reference evidence="1 2" key="1">
    <citation type="submission" date="2021-06" db="EMBL/GenBank/DDBJ databases">
        <authorList>
            <person name="Palmer J.M."/>
        </authorList>
    </citation>
    <scope>NUCLEOTIDE SEQUENCE [LARGE SCALE GENOMIC DNA]</scope>
    <source>
        <strain evidence="1 2">CL_MEX2019</strain>
        <tissue evidence="1">Muscle</tissue>
    </source>
</reference>
<protein>
    <submittedName>
        <fullName evidence="1">Uncharacterized protein</fullName>
    </submittedName>
</protein>